<organism evidence="2 3">
    <name type="scientific">Candidatus Anaerobiospirillum pullistercoris</name>
    <dbReference type="NCBI Taxonomy" id="2838452"/>
    <lineage>
        <taxon>Bacteria</taxon>
        <taxon>Pseudomonadati</taxon>
        <taxon>Pseudomonadota</taxon>
        <taxon>Gammaproteobacteria</taxon>
        <taxon>Aeromonadales</taxon>
        <taxon>Succinivibrionaceae</taxon>
        <taxon>Anaerobiospirillum</taxon>
    </lineage>
</organism>
<protein>
    <recommendedName>
        <fullName evidence="1">Probable queuosine precursor transporter</fullName>
        <shortName evidence="1">Q precursor transporter</shortName>
    </recommendedName>
</protein>
<feature type="transmembrane region" description="Helical" evidence="1">
    <location>
        <begin position="65"/>
        <end position="86"/>
    </location>
</feature>
<dbReference type="PANTHER" id="PTHR34300">
    <property type="entry name" value="QUEUOSINE PRECURSOR TRANSPORTER-RELATED"/>
    <property type="match status" value="1"/>
</dbReference>
<keyword evidence="1" id="KW-1003">Cell membrane</keyword>
<comment type="similarity">
    <text evidence="1">Belongs to the vitamin uptake transporter (VUT/ECF) (TC 2.A.88) family. Q precursor transporter subfamily.</text>
</comment>
<evidence type="ECO:0000313" key="3">
    <source>
        <dbReference type="Proteomes" id="UP000886829"/>
    </source>
</evidence>
<evidence type="ECO:0000313" key="2">
    <source>
        <dbReference type="EMBL" id="HIX56183.1"/>
    </source>
</evidence>
<proteinExistence type="inferred from homology"/>
<dbReference type="PANTHER" id="PTHR34300:SF1">
    <property type="entry name" value="QUEUOSINE PRECURSOR TRANSPORTER"/>
    <property type="match status" value="1"/>
</dbReference>
<keyword evidence="1" id="KW-0813">Transport</keyword>
<feature type="transmembrane region" description="Helical" evidence="1">
    <location>
        <begin position="178"/>
        <end position="204"/>
    </location>
</feature>
<dbReference type="NCBIfam" id="TIGR00697">
    <property type="entry name" value="queuosine precursor transporter"/>
    <property type="match status" value="1"/>
</dbReference>
<name>A0A9D2B015_9GAMM</name>
<sequence length="214" mass="23986">MPKDFPLRRLFLLHIFIIVLSNYAVQIPITVLGIETTVGTFTFPFVFVTTDLTVRLYGAHKARKVIFCAMLPALVISYFVGTLFAFGQFQGFAALGTFSIFVFRIAAASFGAYIFGQLADILVFQRLRKLPRWWPAPAASSIFGNLLDTFAFFSIAFYQCVDPYMAANWVSLAWVDYAVKLIVCLAIFVPIYGAFLAVLAKYVFHRPLNSIAIS</sequence>
<dbReference type="NCBIfam" id="NF008406">
    <property type="entry name" value="PRK11212.1"/>
    <property type="match status" value="1"/>
</dbReference>
<comment type="subcellular location">
    <subcellularLocation>
        <location evidence="1">Cell inner membrane</location>
        <topology evidence="1">Multi-pass membrane protein</topology>
    </subcellularLocation>
</comment>
<dbReference type="AlphaFoldDB" id="A0A9D2B015"/>
<dbReference type="Proteomes" id="UP000886829">
    <property type="component" value="Unassembled WGS sequence"/>
</dbReference>
<feature type="transmembrane region" description="Helical" evidence="1">
    <location>
        <begin position="136"/>
        <end position="158"/>
    </location>
</feature>
<keyword evidence="1" id="KW-1133">Transmembrane helix</keyword>
<dbReference type="GO" id="GO:0022857">
    <property type="term" value="F:transmembrane transporter activity"/>
    <property type="evidence" value="ECO:0007669"/>
    <property type="project" value="UniProtKB-UniRule"/>
</dbReference>
<reference evidence="2" key="2">
    <citation type="submission" date="2021-04" db="EMBL/GenBank/DDBJ databases">
        <authorList>
            <person name="Gilroy R."/>
        </authorList>
    </citation>
    <scope>NUCLEOTIDE SEQUENCE</scope>
    <source>
        <strain evidence="2">USASDec5-558</strain>
    </source>
</reference>
<feature type="transmembrane region" description="Helical" evidence="1">
    <location>
        <begin position="92"/>
        <end position="115"/>
    </location>
</feature>
<accession>A0A9D2B015</accession>
<gene>
    <name evidence="2" type="ORF">H9850_01770</name>
</gene>
<reference evidence="2" key="1">
    <citation type="journal article" date="2021" name="PeerJ">
        <title>Extensive microbial diversity within the chicken gut microbiome revealed by metagenomics and culture.</title>
        <authorList>
            <person name="Gilroy R."/>
            <person name="Ravi A."/>
            <person name="Getino M."/>
            <person name="Pursley I."/>
            <person name="Horton D.L."/>
            <person name="Alikhan N.F."/>
            <person name="Baker D."/>
            <person name="Gharbi K."/>
            <person name="Hall N."/>
            <person name="Watson M."/>
            <person name="Adriaenssens E.M."/>
            <person name="Foster-Nyarko E."/>
            <person name="Jarju S."/>
            <person name="Secka A."/>
            <person name="Antonio M."/>
            <person name="Oren A."/>
            <person name="Chaudhuri R.R."/>
            <person name="La Ragione R."/>
            <person name="Hildebrand F."/>
            <person name="Pallen M.J."/>
        </authorList>
    </citation>
    <scope>NUCLEOTIDE SEQUENCE</scope>
    <source>
        <strain evidence="2">USASDec5-558</strain>
    </source>
</reference>
<dbReference type="InterPro" id="IPR003744">
    <property type="entry name" value="YhhQ"/>
</dbReference>
<comment type="caution">
    <text evidence="2">The sequence shown here is derived from an EMBL/GenBank/DDBJ whole genome shotgun (WGS) entry which is preliminary data.</text>
</comment>
<evidence type="ECO:0000256" key="1">
    <source>
        <dbReference type="HAMAP-Rule" id="MF_02088"/>
    </source>
</evidence>
<keyword evidence="1" id="KW-0812">Transmembrane</keyword>
<comment type="function">
    <text evidence="1">Involved in the import of queuosine (Q) precursors, required for Q precursor salvage.</text>
</comment>
<dbReference type="EMBL" id="DXEV01000032">
    <property type="protein sequence ID" value="HIX56183.1"/>
    <property type="molecule type" value="Genomic_DNA"/>
</dbReference>
<dbReference type="GO" id="GO:0005886">
    <property type="term" value="C:plasma membrane"/>
    <property type="evidence" value="ECO:0007669"/>
    <property type="project" value="UniProtKB-SubCell"/>
</dbReference>
<keyword evidence="1" id="KW-0472">Membrane</keyword>
<keyword evidence="1" id="KW-0997">Cell inner membrane</keyword>
<feature type="transmembrane region" description="Helical" evidence="1">
    <location>
        <begin position="36"/>
        <end position="58"/>
    </location>
</feature>
<dbReference type="HAMAP" id="MF_02088">
    <property type="entry name" value="Q_prec_transport"/>
    <property type="match status" value="1"/>
</dbReference>
<dbReference type="Pfam" id="PF02592">
    <property type="entry name" value="Vut_1"/>
    <property type="match status" value="1"/>
</dbReference>